<keyword evidence="2" id="KW-1185">Reference proteome</keyword>
<dbReference type="AlphaFoldDB" id="A0A5B7J963"/>
<comment type="caution">
    <text evidence="1">The sequence shown here is derived from an EMBL/GenBank/DDBJ whole genome shotgun (WGS) entry which is preliminary data.</text>
</comment>
<gene>
    <name evidence="1" type="ORF">E2C01_088414</name>
</gene>
<accession>A0A5B7J963</accession>
<organism evidence="1 2">
    <name type="scientific">Portunus trituberculatus</name>
    <name type="common">Swimming crab</name>
    <name type="synonym">Neptunus trituberculatus</name>
    <dbReference type="NCBI Taxonomy" id="210409"/>
    <lineage>
        <taxon>Eukaryota</taxon>
        <taxon>Metazoa</taxon>
        <taxon>Ecdysozoa</taxon>
        <taxon>Arthropoda</taxon>
        <taxon>Crustacea</taxon>
        <taxon>Multicrustacea</taxon>
        <taxon>Malacostraca</taxon>
        <taxon>Eumalacostraca</taxon>
        <taxon>Eucarida</taxon>
        <taxon>Decapoda</taxon>
        <taxon>Pleocyemata</taxon>
        <taxon>Brachyura</taxon>
        <taxon>Eubrachyura</taxon>
        <taxon>Portunoidea</taxon>
        <taxon>Portunidae</taxon>
        <taxon>Portuninae</taxon>
        <taxon>Portunus</taxon>
    </lineage>
</organism>
<evidence type="ECO:0000313" key="2">
    <source>
        <dbReference type="Proteomes" id="UP000324222"/>
    </source>
</evidence>
<sequence>MLRCWFQTHRLPHSVPCLSILRDSRSQAYVTRPSPPKPFGLRVANLMIDLSIDPTLVYSFRLPRVGYWQLRVVSLCPLAMDGKKDFLPALSHTRLLEEEMANRGRNLENGRDHYFLYPSLDIHQCSGLQCTDFIGVIAHRSHVSYTKVPPDQGPSTSL</sequence>
<name>A0A5B7J963_PORTR</name>
<evidence type="ECO:0000313" key="1">
    <source>
        <dbReference type="EMBL" id="MPC93290.1"/>
    </source>
</evidence>
<dbReference type="EMBL" id="VSRR010094370">
    <property type="protein sequence ID" value="MPC93290.1"/>
    <property type="molecule type" value="Genomic_DNA"/>
</dbReference>
<dbReference type="Proteomes" id="UP000324222">
    <property type="component" value="Unassembled WGS sequence"/>
</dbReference>
<proteinExistence type="predicted"/>
<protein>
    <submittedName>
        <fullName evidence="1">Uncharacterized protein</fullName>
    </submittedName>
</protein>
<reference evidence="1 2" key="1">
    <citation type="submission" date="2019-05" db="EMBL/GenBank/DDBJ databases">
        <title>Another draft genome of Portunus trituberculatus and its Hox gene families provides insights of decapod evolution.</title>
        <authorList>
            <person name="Jeong J.-H."/>
            <person name="Song I."/>
            <person name="Kim S."/>
            <person name="Choi T."/>
            <person name="Kim D."/>
            <person name="Ryu S."/>
            <person name="Kim W."/>
        </authorList>
    </citation>
    <scope>NUCLEOTIDE SEQUENCE [LARGE SCALE GENOMIC DNA]</scope>
    <source>
        <tissue evidence="1">Muscle</tissue>
    </source>
</reference>